<reference evidence="2 4" key="2">
    <citation type="submission" date="2018-01" db="EMBL/GenBank/DDBJ databases">
        <title>Genomic study of Klebsiella pneumoniae.</title>
        <authorList>
            <person name="Yang Y."/>
            <person name="Bicalho R."/>
        </authorList>
    </citation>
    <scope>NUCLEOTIDE SEQUENCE [LARGE SCALE GENOMIC DNA]</scope>
    <source>
        <strain evidence="2 4">A2</strain>
    </source>
</reference>
<dbReference type="Proteomes" id="UP000234661">
    <property type="component" value="Unassembled WGS sequence"/>
</dbReference>
<dbReference type="Proteomes" id="UP000464389">
    <property type="component" value="Chromosome"/>
</dbReference>
<dbReference type="RefSeq" id="WP_064164983.1">
    <property type="nucleotide sequence ID" value="NZ_CABGWH010000006.1"/>
</dbReference>
<evidence type="ECO:0000313" key="4">
    <source>
        <dbReference type="Proteomes" id="UP000234661"/>
    </source>
</evidence>
<feature type="compositionally biased region" description="Gly residues" evidence="1">
    <location>
        <begin position="21"/>
        <end position="41"/>
    </location>
</feature>
<reference evidence="3 5" key="3">
    <citation type="submission" date="2020-01" db="EMBL/GenBank/DDBJ databases">
        <title>Bactrocera dorsalis gut bacteria genome.</title>
        <authorList>
            <person name="Zhang H."/>
            <person name="Cai Z."/>
        </authorList>
    </citation>
    <scope>NUCLEOTIDE SEQUENCE [LARGE SCALE GENOMIC DNA]</scope>
    <source>
        <strain evidence="3 5">BD177</strain>
    </source>
</reference>
<reference evidence="2 4" key="1">
    <citation type="submission" date="2017-11" db="EMBL/GenBank/DDBJ databases">
        <authorList>
            <person name="Han C.G."/>
        </authorList>
    </citation>
    <scope>NUCLEOTIDE SEQUENCE [LARGE SCALE GENOMIC DNA]</scope>
    <source>
        <strain evidence="2 4">A2</strain>
    </source>
</reference>
<dbReference type="EMBL" id="CP048108">
    <property type="protein sequence ID" value="QHS44656.1"/>
    <property type="molecule type" value="Genomic_DNA"/>
</dbReference>
<dbReference type="EMBL" id="PIET01000092">
    <property type="protein sequence ID" value="PLM67365.1"/>
    <property type="molecule type" value="Genomic_DNA"/>
</dbReference>
<accession>A0A2J4ZWF0</accession>
<evidence type="ECO:0000256" key="1">
    <source>
        <dbReference type="SAM" id="MobiDB-lite"/>
    </source>
</evidence>
<evidence type="ECO:0000313" key="2">
    <source>
        <dbReference type="EMBL" id="PLM67365.1"/>
    </source>
</evidence>
<protein>
    <submittedName>
        <fullName evidence="2">Uncharacterized protein</fullName>
    </submittedName>
</protein>
<evidence type="ECO:0000313" key="3">
    <source>
        <dbReference type="EMBL" id="QHS44656.1"/>
    </source>
</evidence>
<evidence type="ECO:0000313" key="5">
    <source>
        <dbReference type="Proteomes" id="UP000464389"/>
    </source>
</evidence>
<feature type="region of interest" description="Disordered" evidence="1">
    <location>
        <begin position="15"/>
        <end position="55"/>
    </location>
</feature>
<organism evidence="2 4">
    <name type="scientific">Klebsiella michiganensis</name>
    <dbReference type="NCBI Taxonomy" id="1134687"/>
    <lineage>
        <taxon>Bacteria</taxon>
        <taxon>Pseudomonadati</taxon>
        <taxon>Pseudomonadota</taxon>
        <taxon>Gammaproteobacteria</taxon>
        <taxon>Enterobacterales</taxon>
        <taxon>Enterobacteriaceae</taxon>
        <taxon>Klebsiella/Raoultella group</taxon>
        <taxon>Klebsiella</taxon>
    </lineage>
</organism>
<name>A0A2J4ZWF0_9ENTR</name>
<proteinExistence type="predicted"/>
<gene>
    <name evidence="2" type="ORF">CWM85_06060</name>
    <name evidence="3" type="ORF">GW952_03045</name>
</gene>
<sequence length="282" mass="30503">MWKFKHLFMNTETGAEAPAGNAGGDNAGNGDGTQNPGGGTPAGTSLLSTGAGEQGADDWLPEKYRVMGDDGKLNVEGSARKLADAYSHLEKRMGSGDTPPKTADEYAPKVEVEGFKWDEFKADPRMQSFMKSAHAKGITNDQMGFILGEYAQLAPELVNGAAALDSEAAATQLRETWKTDAEFNKNIGLAFRAFNSLADDSDKGRMDEIGNNPMVIRMLAKIGAEMQEDAPAGGDVNLEEQQSIRDLMKSPAYMDPKHADHENVSARVRAYYQKRYGDQTVA</sequence>
<dbReference type="AlphaFoldDB" id="A0A2J4ZWF0"/>